<proteinExistence type="predicted"/>
<reference evidence="2 3" key="1">
    <citation type="submission" date="2017-11" db="EMBL/GenBank/DDBJ databases">
        <title>Genome sequence of the bacterial symbiont EPR9N from a vent mussel Bathymodiolus thermophilus.</title>
        <authorList>
            <person name="Won Y.-J."/>
        </authorList>
    </citation>
    <scope>NUCLEOTIDE SEQUENCE [LARGE SCALE GENOMIC DNA]</scope>
    <source>
        <strain evidence="2 3">EPR9N</strain>
    </source>
</reference>
<dbReference type="PROSITE" id="PS00409">
    <property type="entry name" value="PROKAR_NTER_METHYL"/>
    <property type="match status" value="1"/>
</dbReference>
<feature type="transmembrane region" description="Helical" evidence="1">
    <location>
        <begin position="12"/>
        <end position="35"/>
    </location>
</feature>
<protein>
    <recommendedName>
        <fullName evidence="4">Prepilin-type N-terminal cleavage/methylation domain-containing protein</fullName>
    </recommendedName>
</protein>
<evidence type="ECO:0008006" key="4">
    <source>
        <dbReference type="Google" id="ProtNLM"/>
    </source>
</evidence>
<dbReference type="NCBIfam" id="TIGR02532">
    <property type="entry name" value="IV_pilin_GFxxxE"/>
    <property type="match status" value="1"/>
</dbReference>
<evidence type="ECO:0000313" key="3">
    <source>
        <dbReference type="Proteomes" id="UP000278334"/>
    </source>
</evidence>
<name>A0A3G3ILS7_9GAMM</name>
<dbReference type="Proteomes" id="UP000278334">
    <property type="component" value="Chromosome"/>
</dbReference>
<sequence>MKDEKTMKQRGFSLIELVIVIAIIAVLSVVVLFSGSQMFSEGTKRGVLIDTTVAIPAAINLCSKIHRGDLSGCNKESLMRKVPTLDEKTACGDLWSIASADDQVVLTYPLTSCEDRKDIGKDIVEYVLELPRISKPNTAYTDSDFTIRITYLKK</sequence>
<accession>A0A3G3ILS7</accession>
<keyword evidence="1" id="KW-0472">Membrane</keyword>
<dbReference type="SUPFAM" id="SSF54523">
    <property type="entry name" value="Pili subunits"/>
    <property type="match status" value="1"/>
</dbReference>
<evidence type="ECO:0000313" key="2">
    <source>
        <dbReference type="EMBL" id="AYQ56820.1"/>
    </source>
</evidence>
<dbReference type="InterPro" id="IPR012902">
    <property type="entry name" value="N_methyl_site"/>
</dbReference>
<dbReference type="KEGG" id="bthg:MS2017_1116"/>
<dbReference type="AlphaFoldDB" id="A0A3G3ILS7"/>
<evidence type="ECO:0000256" key="1">
    <source>
        <dbReference type="SAM" id="Phobius"/>
    </source>
</evidence>
<dbReference type="EMBL" id="CP024634">
    <property type="protein sequence ID" value="AYQ56820.1"/>
    <property type="molecule type" value="Genomic_DNA"/>
</dbReference>
<keyword evidence="1" id="KW-0812">Transmembrane</keyword>
<gene>
    <name evidence="2" type="ORF">MS2017_1116</name>
</gene>
<dbReference type="RefSeq" id="WP_122951544.1">
    <property type="nucleotide sequence ID" value="NZ_CP024634.1"/>
</dbReference>
<keyword evidence="1" id="KW-1133">Transmembrane helix</keyword>
<dbReference type="InterPro" id="IPR045584">
    <property type="entry name" value="Pilin-like"/>
</dbReference>
<dbReference type="Gene3D" id="3.30.700.10">
    <property type="entry name" value="Glycoprotein, Type 4 Pilin"/>
    <property type="match status" value="1"/>
</dbReference>
<organism evidence="2 3">
    <name type="scientific">Bathymodiolus thermophilus thioautotrophic gill symbiont</name>
    <dbReference type="NCBI Taxonomy" id="2360"/>
    <lineage>
        <taxon>Bacteria</taxon>
        <taxon>Pseudomonadati</taxon>
        <taxon>Pseudomonadota</taxon>
        <taxon>Gammaproteobacteria</taxon>
        <taxon>sulfur-oxidizing symbionts</taxon>
    </lineage>
</organism>
<dbReference type="Pfam" id="PF07963">
    <property type="entry name" value="N_methyl"/>
    <property type="match status" value="1"/>
</dbReference>